<dbReference type="AlphaFoldDB" id="A0A1M2VUV2"/>
<dbReference type="GO" id="GO:0008654">
    <property type="term" value="P:phospholipid biosynthetic process"/>
    <property type="evidence" value="ECO:0007669"/>
    <property type="project" value="InterPro"/>
</dbReference>
<protein>
    <recommendedName>
        <fullName evidence="3">Cardiolipin synthase (CMP-forming)</fullName>
    </recommendedName>
</protein>
<keyword evidence="2" id="KW-1185">Reference proteome</keyword>
<sequence>MALSTIACTRALRLNVGSFHRVAWRGPLASASVCARLIPAAHPRSFSVYTVLRNTSPSFRPPTLRPEKDDAQEKAAAPIVRENIYTVPNLLTLSRIVACPVLGWAIVHDEFYLATGLLVYAGLTDLVRVSPSFMLK</sequence>
<reference evidence="1 2" key="1">
    <citation type="submission" date="2016-10" db="EMBL/GenBank/DDBJ databases">
        <title>Genome sequence of the basidiomycete white-rot fungus Trametes pubescens.</title>
        <authorList>
            <person name="Makela M.R."/>
            <person name="Granchi Z."/>
            <person name="Peng M."/>
            <person name="De Vries R.P."/>
            <person name="Grigoriev I."/>
            <person name="Riley R."/>
            <person name="Hilden K."/>
        </authorList>
    </citation>
    <scope>NUCLEOTIDE SEQUENCE [LARGE SCALE GENOMIC DNA]</scope>
    <source>
        <strain evidence="1 2">FBCC735</strain>
    </source>
</reference>
<dbReference type="GO" id="GO:0016780">
    <property type="term" value="F:phosphotransferase activity, for other substituted phosphate groups"/>
    <property type="evidence" value="ECO:0007669"/>
    <property type="project" value="InterPro"/>
</dbReference>
<gene>
    <name evidence="1" type="ORF">TRAPUB_12082</name>
</gene>
<dbReference type="EMBL" id="MNAD01000647">
    <property type="protein sequence ID" value="OJT11387.1"/>
    <property type="molecule type" value="Genomic_DNA"/>
</dbReference>
<dbReference type="STRING" id="154538.A0A1M2VUV2"/>
<dbReference type="OrthoDB" id="10020554at2759"/>
<evidence type="ECO:0008006" key="3">
    <source>
        <dbReference type="Google" id="ProtNLM"/>
    </source>
</evidence>
<dbReference type="GO" id="GO:0016020">
    <property type="term" value="C:membrane"/>
    <property type="evidence" value="ECO:0007669"/>
    <property type="project" value="InterPro"/>
</dbReference>
<name>A0A1M2VUV2_TRAPU</name>
<dbReference type="Pfam" id="PF01066">
    <property type="entry name" value="CDP-OH_P_transf"/>
    <property type="match status" value="1"/>
</dbReference>
<evidence type="ECO:0000313" key="1">
    <source>
        <dbReference type="EMBL" id="OJT11387.1"/>
    </source>
</evidence>
<organism evidence="1 2">
    <name type="scientific">Trametes pubescens</name>
    <name type="common">White-rot fungus</name>
    <dbReference type="NCBI Taxonomy" id="154538"/>
    <lineage>
        <taxon>Eukaryota</taxon>
        <taxon>Fungi</taxon>
        <taxon>Dikarya</taxon>
        <taxon>Basidiomycota</taxon>
        <taxon>Agaricomycotina</taxon>
        <taxon>Agaricomycetes</taxon>
        <taxon>Polyporales</taxon>
        <taxon>Polyporaceae</taxon>
        <taxon>Trametes</taxon>
    </lineage>
</organism>
<proteinExistence type="predicted"/>
<dbReference type="Proteomes" id="UP000184267">
    <property type="component" value="Unassembled WGS sequence"/>
</dbReference>
<comment type="caution">
    <text evidence="1">The sequence shown here is derived from an EMBL/GenBank/DDBJ whole genome shotgun (WGS) entry which is preliminary data.</text>
</comment>
<evidence type="ECO:0000313" key="2">
    <source>
        <dbReference type="Proteomes" id="UP000184267"/>
    </source>
</evidence>
<accession>A0A1M2VUV2</accession>
<dbReference type="InterPro" id="IPR000462">
    <property type="entry name" value="CDP-OH_P_trans"/>
</dbReference>